<evidence type="ECO:0000313" key="1">
    <source>
        <dbReference type="EMBL" id="JAE22458.1"/>
    </source>
</evidence>
<reference evidence="1" key="1">
    <citation type="submission" date="2014-09" db="EMBL/GenBank/DDBJ databases">
        <authorList>
            <person name="Magalhaes I.L.F."/>
            <person name="Oliveira U."/>
            <person name="Santos F.R."/>
            <person name="Vidigal T.H.D.A."/>
            <person name="Brescovit A.D."/>
            <person name="Santos A.J."/>
        </authorList>
    </citation>
    <scope>NUCLEOTIDE SEQUENCE</scope>
    <source>
        <tissue evidence="1">Shoot tissue taken approximately 20 cm above the soil surface</tissue>
    </source>
</reference>
<dbReference type="AlphaFoldDB" id="A0A0A9GP58"/>
<sequence length="44" mass="5153">MPCCIDHCFIVTHLLVHQFIRVITYHSHKLNLDPILDHTASNQQ</sequence>
<dbReference type="EMBL" id="GBRH01175438">
    <property type="protein sequence ID" value="JAE22458.1"/>
    <property type="molecule type" value="Transcribed_RNA"/>
</dbReference>
<name>A0A0A9GP58_ARUDO</name>
<protein>
    <submittedName>
        <fullName evidence="1">Uncharacterized protein</fullName>
    </submittedName>
</protein>
<accession>A0A0A9GP58</accession>
<organism evidence="1">
    <name type="scientific">Arundo donax</name>
    <name type="common">Giant reed</name>
    <name type="synonym">Donax arundinaceus</name>
    <dbReference type="NCBI Taxonomy" id="35708"/>
    <lineage>
        <taxon>Eukaryota</taxon>
        <taxon>Viridiplantae</taxon>
        <taxon>Streptophyta</taxon>
        <taxon>Embryophyta</taxon>
        <taxon>Tracheophyta</taxon>
        <taxon>Spermatophyta</taxon>
        <taxon>Magnoliopsida</taxon>
        <taxon>Liliopsida</taxon>
        <taxon>Poales</taxon>
        <taxon>Poaceae</taxon>
        <taxon>PACMAD clade</taxon>
        <taxon>Arundinoideae</taxon>
        <taxon>Arundineae</taxon>
        <taxon>Arundo</taxon>
    </lineage>
</organism>
<reference evidence="1" key="2">
    <citation type="journal article" date="2015" name="Data Brief">
        <title>Shoot transcriptome of the giant reed, Arundo donax.</title>
        <authorList>
            <person name="Barrero R.A."/>
            <person name="Guerrero F.D."/>
            <person name="Moolhuijzen P."/>
            <person name="Goolsby J.A."/>
            <person name="Tidwell J."/>
            <person name="Bellgard S.E."/>
            <person name="Bellgard M.I."/>
        </authorList>
    </citation>
    <scope>NUCLEOTIDE SEQUENCE</scope>
    <source>
        <tissue evidence="1">Shoot tissue taken approximately 20 cm above the soil surface</tissue>
    </source>
</reference>
<proteinExistence type="predicted"/>